<protein>
    <submittedName>
        <fullName evidence="1">Uncharacterized protein</fullName>
    </submittedName>
</protein>
<evidence type="ECO:0000313" key="1">
    <source>
        <dbReference type="EnsemblMetazoa" id="GAUT000711-PA"/>
    </source>
</evidence>
<dbReference type="VEuPathDB" id="VectorBase:GAUT000711"/>
<reference evidence="1" key="1">
    <citation type="submission" date="2020-05" db="UniProtKB">
        <authorList>
            <consortium name="EnsemblMetazoa"/>
        </authorList>
    </citation>
    <scope>IDENTIFICATION</scope>
    <source>
        <strain evidence="1">TTRI</strain>
    </source>
</reference>
<dbReference type="STRING" id="7395.A0A1A9UDB4"/>
<sequence>MSKQAKVFKSKSISEFRHPMTEEISTSETKKQDALKVYTTGELKNSAPNDSSSECSKTFRSAGTTKRSDIVGVVDIDFAVDKSFGLKFVDKVAVTCLDVYIKQPLGAIFVIDLYKAVDIYGSDNVPEKVILLYVGTAVMVNVRLRRMPPKWSVFSAAQNLPAVLNDPGVRSLQDTKMKHSLFDIESFGMSPLYYY</sequence>
<keyword evidence="2" id="KW-1185">Reference proteome</keyword>
<name>A0A1A9UDB4_GLOAU</name>
<dbReference type="Proteomes" id="UP000078200">
    <property type="component" value="Unassembled WGS sequence"/>
</dbReference>
<accession>A0A1A9UDB4</accession>
<dbReference type="AlphaFoldDB" id="A0A1A9UDB4"/>
<evidence type="ECO:0000313" key="2">
    <source>
        <dbReference type="Proteomes" id="UP000078200"/>
    </source>
</evidence>
<proteinExistence type="predicted"/>
<organism evidence="1 2">
    <name type="scientific">Glossina austeni</name>
    <name type="common">Savannah tsetse fly</name>
    <dbReference type="NCBI Taxonomy" id="7395"/>
    <lineage>
        <taxon>Eukaryota</taxon>
        <taxon>Metazoa</taxon>
        <taxon>Ecdysozoa</taxon>
        <taxon>Arthropoda</taxon>
        <taxon>Hexapoda</taxon>
        <taxon>Insecta</taxon>
        <taxon>Pterygota</taxon>
        <taxon>Neoptera</taxon>
        <taxon>Endopterygota</taxon>
        <taxon>Diptera</taxon>
        <taxon>Brachycera</taxon>
        <taxon>Muscomorpha</taxon>
        <taxon>Hippoboscoidea</taxon>
        <taxon>Glossinidae</taxon>
        <taxon>Glossina</taxon>
    </lineage>
</organism>
<dbReference type="EnsemblMetazoa" id="GAUT000711-RA">
    <property type="protein sequence ID" value="GAUT000711-PA"/>
    <property type="gene ID" value="GAUT000711"/>
</dbReference>